<dbReference type="Gene3D" id="1.10.287.1060">
    <property type="entry name" value="ESAT-6-like"/>
    <property type="match status" value="1"/>
</dbReference>
<dbReference type="AlphaFoldDB" id="A0A3M0I3T6"/>
<keyword evidence="2" id="KW-1185">Reference proteome</keyword>
<organism evidence="1 2">
    <name type="scientific">Streptomyces shenzhenensis</name>
    <dbReference type="NCBI Taxonomy" id="943815"/>
    <lineage>
        <taxon>Bacteria</taxon>
        <taxon>Bacillati</taxon>
        <taxon>Actinomycetota</taxon>
        <taxon>Actinomycetes</taxon>
        <taxon>Kitasatosporales</taxon>
        <taxon>Streptomycetaceae</taxon>
        <taxon>Streptomyces</taxon>
    </lineage>
</organism>
<accession>A0A3M0I3T6</accession>
<evidence type="ECO:0000313" key="1">
    <source>
        <dbReference type="EMBL" id="RMB83434.1"/>
    </source>
</evidence>
<gene>
    <name evidence="1" type="ORF">CTZ28_24060</name>
</gene>
<evidence type="ECO:0008006" key="3">
    <source>
        <dbReference type="Google" id="ProtNLM"/>
    </source>
</evidence>
<dbReference type="OrthoDB" id="4350663at2"/>
<protein>
    <recommendedName>
        <fullName evidence="3">TIGR04197 family type VII secretion effector</fullName>
    </recommendedName>
</protein>
<proteinExistence type="predicted"/>
<name>A0A3M0I3T6_9ACTN</name>
<dbReference type="Proteomes" id="UP000270471">
    <property type="component" value="Unassembled WGS sequence"/>
</dbReference>
<sequence>MPANISLSYAEIERVSNLLDTSVEETLVPRMDEAKTEVDTLLDTALVLTQASPALQTQYEKFTTSLKDATESIKGYAEQFRQIMNSVKDMDQDIADKVNSSGQ</sequence>
<reference evidence="1 2" key="1">
    <citation type="submission" date="2017-11" db="EMBL/GenBank/DDBJ databases">
        <title>Draft genome of actinobacteria isolated from guarana (Paullinia cupana (Mart.) Ducke.</title>
        <authorList>
            <person name="Siqueira K.A."/>
            <person name="Liotti R.G."/>
            <person name="Mendes T.A.O."/>
            <person name="Soares M.A."/>
        </authorList>
    </citation>
    <scope>NUCLEOTIDE SEQUENCE [LARGE SCALE GENOMIC DNA]</scope>
    <source>
        <strain evidence="1 2">193</strain>
    </source>
</reference>
<dbReference type="RefSeq" id="WP_121891790.1">
    <property type="nucleotide sequence ID" value="NZ_JBEXWZ010000014.1"/>
</dbReference>
<dbReference type="EMBL" id="PENI01000016">
    <property type="protein sequence ID" value="RMB83434.1"/>
    <property type="molecule type" value="Genomic_DNA"/>
</dbReference>
<evidence type="ECO:0000313" key="2">
    <source>
        <dbReference type="Proteomes" id="UP000270471"/>
    </source>
</evidence>
<comment type="caution">
    <text evidence="1">The sequence shown here is derived from an EMBL/GenBank/DDBJ whole genome shotgun (WGS) entry which is preliminary data.</text>
</comment>